<comment type="similarity">
    <text evidence="1">Belongs to the carbohydrate kinase pfkB family.</text>
</comment>
<evidence type="ECO:0000256" key="1">
    <source>
        <dbReference type="ARBA" id="ARBA00005380"/>
    </source>
</evidence>
<dbReference type="PANTHER" id="PTHR46566">
    <property type="entry name" value="1-PHOSPHOFRUCTOKINASE-RELATED"/>
    <property type="match status" value="1"/>
</dbReference>
<comment type="catalytic activity">
    <reaction evidence="6 8">
        <text>beta-D-fructose 1-phosphate + ATP = beta-D-fructose 1,6-bisphosphate + ADP + H(+)</text>
        <dbReference type="Rhea" id="RHEA:14213"/>
        <dbReference type="ChEBI" id="CHEBI:15378"/>
        <dbReference type="ChEBI" id="CHEBI:30616"/>
        <dbReference type="ChEBI" id="CHEBI:32966"/>
        <dbReference type="ChEBI" id="CHEBI:138881"/>
        <dbReference type="ChEBI" id="CHEBI:456216"/>
        <dbReference type="EC" id="2.7.1.56"/>
    </reaction>
</comment>
<evidence type="ECO:0000256" key="2">
    <source>
        <dbReference type="ARBA" id="ARBA00022679"/>
    </source>
</evidence>
<dbReference type="AlphaFoldDB" id="A0A8S0WEG8"/>
<evidence type="ECO:0000256" key="8">
    <source>
        <dbReference type="RuleBase" id="RU369061"/>
    </source>
</evidence>
<proteinExistence type="inferred from homology"/>
<dbReference type="EC" id="2.7.1.144" evidence="7"/>
<accession>A0A8S0WEG8</accession>
<evidence type="ECO:0000259" key="9">
    <source>
        <dbReference type="Pfam" id="PF00294"/>
    </source>
</evidence>
<comment type="catalytic activity">
    <reaction evidence="7">
        <text>D-tagatofuranose 6-phosphate + ATP = D-tagatofuranose 1,6-bisphosphate + ADP + H(+)</text>
        <dbReference type="Rhea" id="RHEA:12420"/>
        <dbReference type="ChEBI" id="CHEBI:15378"/>
        <dbReference type="ChEBI" id="CHEBI:30616"/>
        <dbReference type="ChEBI" id="CHEBI:58694"/>
        <dbReference type="ChEBI" id="CHEBI:58695"/>
        <dbReference type="ChEBI" id="CHEBI:456216"/>
        <dbReference type="EC" id="2.7.1.144"/>
    </reaction>
</comment>
<protein>
    <recommendedName>
        <fullName evidence="7">Tagatose-6-phosphate kinase</fullName>
        <ecNumber evidence="7">2.7.1.144</ecNumber>
    </recommendedName>
</protein>
<dbReference type="Gene3D" id="3.40.1190.20">
    <property type="match status" value="1"/>
</dbReference>
<dbReference type="PANTHER" id="PTHR46566:SF2">
    <property type="entry name" value="ATP-DEPENDENT 6-PHOSPHOFRUCTOKINASE ISOZYME 2"/>
    <property type="match status" value="1"/>
</dbReference>
<dbReference type="CDD" id="cd01164">
    <property type="entry name" value="FruK_PfkB_like"/>
    <property type="match status" value="1"/>
</dbReference>
<evidence type="ECO:0000256" key="7">
    <source>
        <dbReference type="PIRNR" id="PIRNR000535"/>
    </source>
</evidence>
<dbReference type="Proteomes" id="UP000836597">
    <property type="component" value="Chromosome"/>
</dbReference>
<evidence type="ECO:0000313" key="10">
    <source>
        <dbReference type="EMBL" id="CAA7600112.1"/>
    </source>
</evidence>
<dbReference type="GO" id="GO:0008662">
    <property type="term" value="F:1-phosphofructokinase activity"/>
    <property type="evidence" value="ECO:0007669"/>
    <property type="project" value="UniProtKB-UniRule"/>
</dbReference>
<dbReference type="InterPro" id="IPR017583">
    <property type="entry name" value="Tagatose/fructose_Pkinase"/>
</dbReference>
<dbReference type="InterPro" id="IPR029056">
    <property type="entry name" value="Ribokinase-like"/>
</dbReference>
<dbReference type="EMBL" id="LR746496">
    <property type="protein sequence ID" value="CAA7600112.1"/>
    <property type="molecule type" value="Genomic_DNA"/>
</dbReference>
<dbReference type="NCBIfam" id="TIGR03168">
    <property type="entry name" value="1-PFK"/>
    <property type="match status" value="1"/>
</dbReference>
<dbReference type="GO" id="GO:0016052">
    <property type="term" value="P:carbohydrate catabolic process"/>
    <property type="evidence" value="ECO:0007669"/>
    <property type="project" value="UniProtKB-ARBA"/>
</dbReference>
<dbReference type="SUPFAM" id="SSF53613">
    <property type="entry name" value="Ribokinase-like"/>
    <property type="match status" value="1"/>
</dbReference>
<evidence type="ECO:0000313" key="11">
    <source>
        <dbReference type="EMBL" id="CEJ07644.1"/>
    </source>
</evidence>
<dbReference type="GO" id="GO:0005829">
    <property type="term" value="C:cytosol"/>
    <property type="evidence" value="ECO:0007669"/>
    <property type="project" value="TreeGrafter"/>
</dbReference>
<keyword evidence="5 7" id="KW-0067">ATP-binding</keyword>
<dbReference type="RefSeq" id="WP_240983834.1">
    <property type="nucleotide sequence ID" value="NZ_CDGJ01000061.1"/>
</dbReference>
<comment type="function">
    <text evidence="8">Catalyzes the ATP-dependent phosphorylation of fructose-l-phosphate to fructose-l,6-bisphosphate.</text>
</comment>
<dbReference type="GO" id="GO:0009024">
    <property type="term" value="F:tagatose-6-phosphate kinase activity"/>
    <property type="evidence" value="ECO:0007669"/>
    <property type="project" value="UniProtKB-EC"/>
</dbReference>
<dbReference type="KEGG" id="aacx:DEACI_0762"/>
<dbReference type="InterPro" id="IPR011611">
    <property type="entry name" value="PfkB_dom"/>
</dbReference>
<dbReference type="GO" id="GO:0005524">
    <property type="term" value="F:ATP binding"/>
    <property type="evidence" value="ECO:0007669"/>
    <property type="project" value="UniProtKB-UniRule"/>
</dbReference>
<sequence length="308" mass="32895">MITTLTLNPAVDKTSVVAGLTFGGLNRVQETMQSPGGKGINVSKALTRLGTNTLVLGISAGDTGKWIERYLQEKNIPYDFVQGSGQTRTNLKVFDQSTETITEFNESGSPVDRKMIDEIIQKARQYAEQSEFLVLGGSVPAGVREDIYSELISSLKDKVKIVLDADGALLAQGIEASPCIIKPNVYELEKLFNRKLESEEEILACGKTLLRKGIAKVVISMGAAGSLLVSDEGCYKVLPVKVPVKSTVGAGDSMVAGFLHGLSRGRKVAEALRLAAACATAAVMTEGSETFAVEVLESVLPDIQVQEV</sequence>
<keyword evidence="12" id="KW-1185">Reference proteome</keyword>
<feature type="domain" description="Carbohydrate kinase PfkB" evidence="9">
    <location>
        <begin position="16"/>
        <end position="289"/>
    </location>
</feature>
<dbReference type="PIRSF" id="PIRSF000535">
    <property type="entry name" value="1PFK/6PFK/LacC"/>
    <property type="match status" value="1"/>
</dbReference>
<gene>
    <name evidence="10" type="ORF">DEACI_0762</name>
    <name evidence="11" type="ORF">DEACI_2110</name>
</gene>
<dbReference type="GO" id="GO:0044281">
    <property type="term" value="P:small molecule metabolic process"/>
    <property type="evidence" value="ECO:0007669"/>
    <property type="project" value="UniProtKB-ARBA"/>
</dbReference>
<dbReference type="EMBL" id="CDGJ01000061">
    <property type="protein sequence ID" value="CEJ07644.1"/>
    <property type="molecule type" value="Genomic_DNA"/>
</dbReference>
<dbReference type="Pfam" id="PF00294">
    <property type="entry name" value="PfkB"/>
    <property type="match status" value="1"/>
</dbReference>
<evidence type="ECO:0000313" key="12">
    <source>
        <dbReference type="Proteomes" id="UP001071230"/>
    </source>
</evidence>
<keyword evidence="4 8" id="KW-0418">Kinase</keyword>
<dbReference type="InterPro" id="IPR022463">
    <property type="entry name" value="1-PFruKinase"/>
</dbReference>
<dbReference type="InterPro" id="IPR002173">
    <property type="entry name" value="Carboh/pur_kinase_PfkB_CS"/>
</dbReference>
<name>A0A8S0WEG8_9FIRM</name>
<dbReference type="PROSITE" id="PS00584">
    <property type="entry name" value="PFKB_KINASES_2"/>
    <property type="match status" value="1"/>
</dbReference>
<comment type="pathway">
    <text evidence="7">Carbohydrate metabolism; D-tagatose 6-phosphate degradation; D-glyceraldehyde 3-phosphate and glycerone phosphate from D-tagatose 6-phosphate: step 1/2.</text>
</comment>
<dbReference type="FunFam" id="3.40.1190.20:FF:000001">
    <property type="entry name" value="Phosphofructokinase"/>
    <property type="match status" value="1"/>
</dbReference>
<reference evidence="11" key="1">
    <citation type="submission" date="2014-11" db="EMBL/GenBank/DDBJ databases">
        <authorList>
            <person name="Hornung B.V."/>
        </authorList>
    </citation>
    <scope>NUCLEOTIDE SEQUENCE</scope>
    <source>
        <strain evidence="11">INE</strain>
    </source>
</reference>
<dbReference type="NCBIfam" id="TIGR03828">
    <property type="entry name" value="pfkB"/>
    <property type="match status" value="1"/>
</dbReference>
<keyword evidence="2 7" id="KW-0808">Transferase</keyword>
<evidence type="ECO:0000256" key="3">
    <source>
        <dbReference type="ARBA" id="ARBA00022741"/>
    </source>
</evidence>
<dbReference type="GO" id="GO:0005988">
    <property type="term" value="P:lactose metabolic process"/>
    <property type="evidence" value="ECO:0007669"/>
    <property type="project" value="UniProtKB-KW"/>
</dbReference>
<dbReference type="Proteomes" id="UP001071230">
    <property type="component" value="Unassembled WGS sequence"/>
</dbReference>
<evidence type="ECO:0000256" key="6">
    <source>
        <dbReference type="ARBA" id="ARBA00047745"/>
    </source>
</evidence>
<comment type="similarity">
    <text evidence="7">Belongs to the carbohydrate kinase PfkB family. LacC subfamily.</text>
</comment>
<keyword evidence="3 7" id="KW-0547">Nucleotide-binding</keyword>
<reference evidence="10" key="2">
    <citation type="submission" date="2020-01" db="EMBL/GenBank/DDBJ databases">
        <authorList>
            <person name="Hornung B."/>
        </authorList>
    </citation>
    <scope>NUCLEOTIDE SEQUENCE</scope>
    <source>
        <strain evidence="10">PacBioINE</strain>
    </source>
</reference>
<keyword evidence="7" id="KW-0423">Lactose metabolism</keyword>
<evidence type="ECO:0000256" key="5">
    <source>
        <dbReference type="ARBA" id="ARBA00022840"/>
    </source>
</evidence>
<organism evidence="10">
    <name type="scientific">Acididesulfobacillus acetoxydans</name>
    <dbReference type="NCBI Taxonomy" id="1561005"/>
    <lineage>
        <taxon>Bacteria</taxon>
        <taxon>Bacillati</taxon>
        <taxon>Bacillota</taxon>
        <taxon>Clostridia</taxon>
        <taxon>Eubacteriales</taxon>
        <taxon>Peptococcaceae</taxon>
        <taxon>Acididesulfobacillus</taxon>
    </lineage>
</organism>
<evidence type="ECO:0000256" key="4">
    <source>
        <dbReference type="ARBA" id="ARBA00022777"/>
    </source>
</evidence>